<dbReference type="SUPFAM" id="SSF54427">
    <property type="entry name" value="NTF2-like"/>
    <property type="match status" value="1"/>
</dbReference>
<evidence type="ECO:0000313" key="4">
    <source>
        <dbReference type="Proteomes" id="UP000192911"/>
    </source>
</evidence>
<evidence type="ECO:0000313" key="3">
    <source>
        <dbReference type="EMBL" id="SMF36507.1"/>
    </source>
</evidence>
<evidence type="ECO:0000259" key="2">
    <source>
        <dbReference type="Pfam" id="PF17775"/>
    </source>
</evidence>
<evidence type="ECO:0000256" key="1">
    <source>
        <dbReference type="SAM" id="MobiDB-lite"/>
    </source>
</evidence>
<keyword evidence="4" id="KW-1185">Reference proteome</keyword>
<accession>A0A1X7EME5</accession>
<proteinExistence type="predicted"/>
<dbReference type="Gene3D" id="3.10.450.50">
    <property type="match status" value="1"/>
</dbReference>
<feature type="compositionally biased region" description="Low complexity" evidence="1">
    <location>
        <begin position="19"/>
        <end position="30"/>
    </location>
</feature>
<dbReference type="NCBIfam" id="NF002502">
    <property type="entry name" value="PRK01842.1"/>
    <property type="match status" value="1"/>
</dbReference>
<feature type="region of interest" description="Disordered" evidence="1">
    <location>
        <begin position="1"/>
        <end position="34"/>
    </location>
</feature>
<dbReference type="InterPro" id="IPR032710">
    <property type="entry name" value="NTF2-like_dom_sf"/>
</dbReference>
<reference evidence="4" key="1">
    <citation type="submission" date="2017-04" db="EMBL/GenBank/DDBJ databases">
        <authorList>
            <person name="Varghese N."/>
            <person name="Submissions S."/>
        </authorList>
    </citation>
    <scope>NUCLEOTIDE SEQUENCE [LARGE SCALE GENOMIC DNA]</scope>
    <source>
        <strain evidence="4">Ballard 720</strain>
    </source>
</reference>
<dbReference type="OrthoDB" id="21421at2"/>
<dbReference type="STRING" id="28094.SAMN06295900_10642"/>
<dbReference type="Pfam" id="PF17775">
    <property type="entry name" value="YchJ_M-like"/>
    <property type="match status" value="1"/>
</dbReference>
<dbReference type="Proteomes" id="UP000192911">
    <property type="component" value="Unassembled WGS sequence"/>
</dbReference>
<dbReference type="AlphaFoldDB" id="A0A1X7EME5"/>
<gene>
    <name evidence="3" type="ORF">SAMN06295900_10642</name>
</gene>
<organism evidence="3 4">
    <name type="scientific">Trinickia caryophylli</name>
    <name type="common">Paraburkholderia caryophylli</name>
    <dbReference type="NCBI Taxonomy" id="28094"/>
    <lineage>
        <taxon>Bacteria</taxon>
        <taxon>Pseudomonadati</taxon>
        <taxon>Pseudomonadota</taxon>
        <taxon>Betaproteobacteria</taxon>
        <taxon>Burkholderiales</taxon>
        <taxon>Burkholderiaceae</taxon>
        <taxon>Trinickia</taxon>
    </lineage>
</organism>
<dbReference type="GeneID" id="95550423"/>
<name>A0A1X7EME5_TRICW</name>
<protein>
    <submittedName>
        <fullName evidence="3">SEC-C motif-containing protein</fullName>
    </submittedName>
</protein>
<feature type="domain" description="YchJ-like middle NTF2-like" evidence="2">
    <location>
        <begin position="54"/>
        <end position="151"/>
    </location>
</feature>
<dbReference type="EMBL" id="FXAH01000006">
    <property type="protein sequence ID" value="SMF36507.1"/>
    <property type="molecule type" value="Genomic_DNA"/>
</dbReference>
<dbReference type="RefSeq" id="WP_085227744.1">
    <property type="nucleotide sequence ID" value="NZ_BSQD01000006.1"/>
</dbReference>
<sequence>MRTPKDSTHKAPLPPAGEPCPCGGAAPGRPADAKAPRFAECCGRYLSGARPAPTALELMRSRYSAYVIGDTHYLRDTWDPATCPPDLDVDPDAPDAPRWLGLQIKHAQQIDDAHATVEFVARYKSGARGHRLHEVSRFARDAVGRWRYVDGDVSER</sequence>
<dbReference type="InterPro" id="IPR048469">
    <property type="entry name" value="YchJ-like_M"/>
</dbReference>